<evidence type="ECO:0000256" key="2">
    <source>
        <dbReference type="SAM" id="MobiDB-lite"/>
    </source>
</evidence>
<protein>
    <recommendedName>
        <fullName evidence="4">Periplasmic heavy metal sensor</fullName>
    </recommendedName>
</protein>
<evidence type="ECO:0008006" key="4">
    <source>
        <dbReference type="Google" id="ProtNLM"/>
    </source>
</evidence>
<feature type="region of interest" description="Disordered" evidence="2">
    <location>
        <begin position="156"/>
        <end position="187"/>
    </location>
</feature>
<dbReference type="Gene3D" id="1.20.120.1490">
    <property type="match status" value="1"/>
</dbReference>
<organism evidence="3">
    <name type="scientific">Desulfobacca acetoxidans</name>
    <dbReference type="NCBI Taxonomy" id="60893"/>
    <lineage>
        <taxon>Bacteria</taxon>
        <taxon>Pseudomonadati</taxon>
        <taxon>Thermodesulfobacteriota</taxon>
        <taxon>Desulfobaccia</taxon>
        <taxon>Desulfobaccales</taxon>
        <taxon>Desulfobaccaceae</taxon>
        <taxon>Desulfobacca</taxon>
    </lineage>
</organism>
<dbReference type="EMBL" id="DTGR01000214">
    <property type="protein sequence ID" value="HHS30804.1"/>
    <property type="molecule type" value="Genomic_DNA"/>
</dbReference>
<evidence type="ECO:0000313" key="3">
    <source>
        <dbReference type="EMBL" id="HHS30804.1"/>
    </source>
</evidence>
<gene>
    <name evidence="3" type="ORF">ENV52_14020</name>
</gene>
<evidence type="ECO:0000256" key="1">
    <source>
        <dbReference type="SAM" id="Coils"/>
    </source>
</evidence>
<comment type="caution">
    <text evidence="3">The sequence shown here is derived from an EMBL/GenBank/DDBJ whole genome shotgun (WGS) entry which is preliminary data.</text>
</comment>
<feature type="coiled-coil region" evidence="1">
    <location>
        <begin position="67"/>
        <end position="118"/>
    </location>
</feature>
<dbReference type="AlphaFoldDB" id="A0A7V6DR16"/>
<proteinExistence type="predicted"/>
<keyword evidence="1" id="KW-0175">Coiled coil</keyword>
<sequence>MLRRVLLVSMLVLLIGAVRGGLAFDPNEPGEPMDQYQMNFKRQNLGPALGIDQARVERLLQIDQKYKAQKRQAIQDAKTAFQQLQQVMSQPNPPEQEVAAILDTIMRLRKQKLTLEQEQLQEEKSILTPVQQARYIMLLMNMRHQIVKEAQRVRNTPQGVPLPPQPTGPKEVPAVSHPGADAFAPRR</sequence>
<name>A0A7V6DR16_9BACT</name>
<reference evidence="3" key="1">
    <citation type="journal article" date="2020" name="mSystems">
        <title>Genome- and Community-Level Interaction Insights into Carbon Utilization and Element Cycling Functions of Hydrothermarchaeota in Hydrothermal Sediment.</title>
        <authorList>
            <person name="Zhou Z."/>
            <person name="Liu Y."/>
            <person name="Xu W."/>
            <person name="Pan J."/>
            <person name="Luo Z.H."/>
            <person name="Li M."/>
        </authorList>
    </citation>
    <scope>NUCLEOTIDE SEQUENCE [LARGE SCALE GENOMIC DNA]</scope>
    <source>
        <strain evidence="3">SpSt-767</strain>
    </source>
</reference>
<accession>A0A7V6DR16</accession>